<dbReference type="InterPro" id="IPR050639">
    <property type="entry name" value="SSR_resolvase"/>
</dbReference>
<evidence type="ECO:0000313" key="4">
    <source>
        <dbReference type="EMBL" id="GLB31573.1"/>
    </source>
</evidence>
<dbReference type="InterPro" id="IPR011109">
    <property type="entry name" value="DNA_bind_recombinase_dom"/>
</dbReference>
<evidence type="ECO:0000313" key="5">
    <source>
        <dbReference type="Proteomes" id="UP001419084"/>
    </source>
</evidence>
<dbReference type="PANTHER" id="PTHR30461">
    <property type="entry name" value="DNA-INVERTASE FROM LAMBDOID PROPHAGE"/>
    <property type="match status" value="1"/>
</dbReference>
<dbReference type="PROSITE" id="PS51737">
    <property type="entry name" value="RECOMBINASE_DNA_BIND"/>
    <property type="match status" value="1"/>
</dbReference>
<proteinExistence type="predicted"/>
<feature type="domain" description="Resolvase/invertase-type recombinase catalytic" evidence="2">
    <location>
        <begin position="30"/>
        <end position="183"/>
    </location>
</feature>
<evidence type="ECO:0000259" key="2">
    <source>
        <dbReference type="PROSITE" id="PS51736"/>
    </source>
</evidence>
<dbReference type="InterPro" id="IPR006119">
    <property type="entry name" value="Resolv_N"/>
</dbReference>
<dbReference type="SMART" id="SM00857">
    <property type="entry name" value="Resolvase"/>
    <property type="match status" value="1"/>
</dbReference>
<dbReference type="InterPro" id="IPR025827">
    <property type="entry name" value="Zn_ribbon_recom_dom"/>
</dbReference>
<dbReference type="Pfam" id="PF13408">
    <property type="entry name" value="Zn_ribbon_recom"/>
    <property type="match status" value="1"/>
</dbReference>
<gene>
    <name evidence="4" type="ORF">LAD12857_34960</name>
</gene>
<sequence length="575" mass="66405">MARKSRQNAIAASLNGEVTESIALPERIYNTAIYVRLSVEDNSYGAESESIQIQQLMLDRFVSEQSDMRLCQIFCDNGFSGTDFERPDFEKMMDEAMAGRIDCIVVKDLSRFGRNYVEAGYYIEKTFPTMGVRFIAMHDGYDSLTDDGSNSMIISLKNLINDFYAKDISRKINTSLETKQRKGEFIGAFAPYGYKKSPEDKNQLILDEDIAPTVYQIFQWKAQGIGNTTIARKLNEANIVSPSLYLYQKGEIKKKPKNELWQGQMIKVITDNPIYTGCMAQGKTKKALCDGLPTTKVPRSEWIVVPHTHEAIIDEETFEKIQKQKEQIRQQAVTLRGKYDKHGKKENIFAGLLYCGDCHTKLVRYKDATATSVRYYQQCRVYNENLSHGCIKKSTREEVLEAAIFSVIRSQIDLAVDMKKLLIRFNESSAYQKHIRYLQRNIQTLQQKIKRITTLKNTLFESFDNGTISEEDFLYMKERYNGENAGLKEELQQLTQELTKYTEELTAKNKWITSFERYAKEQILTREMMLELVSRVWVWADNRFEVVLNFKDEFQLIISNVKGAEAVCQKHSLSI</sequence>
<dbReference type="InterPro" id="IPR038109">
    <property type="entry name" value="DNA_bind_recomb_sf"/>
</dbReference>
<accession>A0ABQ5M9G0</accession>
<reference evidence="4 5" key="1">
    <citation type="journal article" date="2024" name="Int. J. Syst. Evol. Microbiol.">
        <title>Lacrimispora brassicae sp. nov. isolated from fermented cabbage, and proposal of Clostridium indicum Gundawar et al. 2019 and Clostridium methoxybenzovorans Mechichi et al. 1999 as heterotypic synonyms of Lacrimispora amygdalina (Parshina et al. 2003) Haas and Blanchard 2020 and Lacrimispora indolis (McClung and McCoy 1957) Haas and Blanchard 2020, respectively.</title>
        <authorList>
            <person name="Kobayashi H."/>
            <person name="Tanizawa Y."/>
            <person name="Sakamoto M."/>
            <person name="Ohkuma M."/>
            <person name="Tohno M."/>
        </authorList>
    </citation>
    <scope>NUCLEOTIDE SEQUENCE [LARGE SCALE GENOMIC DNA]</scope>
    <source>
        <strain evidence="4 5">DSM 12857</strain>
    </source>
</reference>
<dbReference type="SUPFAM" id="SSF53041">
    <property type="entry name" value="Resolvase-like"/>
    <property type="match status" value="1"/>
</dbReference>
<dbReference type="RefSeq" id="WP_346065850.1">
    <property type="nucleotide sequence ID" value="NZ_BRPJ01000074.1"/>
</dbReference>
<dbReference type="Gene3D" id="3.40.50.1390">
    <property type="entry name" value="Resolvase, N-terminal catalytic domain"/>
    <property type="match status" value="1"/>
</dbReference>
<dbReference type="Proteomes" id="UP001419084">
    <property type="component" value="Unassembled WGS sequence"/>
</dbReference>
<dbReference type="PANTHER" id="PTHR30461:SF23">
    <property type="entry name" value="DNA RECOMBINASE-RELATED"/>
    <property type="match status" value="1"/>
</dbReference>
<keyword evidence="1" id="KW-0175">Coiled coil</keyword>
<evidence type="ECO:0000259" key="3">
    <source>
        <dbReference type="PROSITE" id="PS51737"/>
    </source>
</evidence>
<dbReference type="Pfam" id="PF07508">
    <property type="entry name" value="Recombinase"/>
    <property type="match status" value="1"/>
</dbReference>
<protein>
    <submittedName>
        <fullName evidence="4">Recombinase</fullName>
    </submittedName>
</protein>
<name>A0ABQ5M9G0_9FIRM</name>
<feature type="domain" description="Recombinase" evidence="3">
    <location>
        <begin position="191"/>
        <end position="331"/>
    </location>
</feature>
<organism evidence="4 5">
    <name type="scientific">Lacrimispora amygdalina</name>
    <dbReference type="NCBI Taxonomy" id="253257"/>
    <lineage>
        <taxon>Bacteria</taxon>
        <taxon>Bacillati</taxon>
        <taxon>Bacillota</taxon>
        <taxon>Clostridia</taxon>
        <taxon>Lachnospirales</taxon>
        <taxon>Lachnospiraceae</taxon>
        <taxon>Lacrimispora</taxon>
    </lineage>
</organism>
<dbReference type="Pfam" id="PF00239">
    <property type="entry name" value="Resolvase"/>
    <property type="match status" value="1"/>
</dbReference>
<dbReference type="InterPro" id="IPR036162">
    <property type="entry name" value="Resolvase-like_N_sf"/>
</dbReference>
<comment type="caution">
    <text evidence="4">The sequence shown here is derived from an EMBL/GenBank/DDBJ whole genome shotgun (WGS) entry which is preliminary data.</text>
</comment>
<dbReference type="Gene3D" id="3.90.1750.20">
    <property type="entry name" value="Putative Large Serine Recombinase, Chain B, Domain 2"/>
    <property type="match status" value="1"/>
</dbReference>
<dbReference type="EMBL" id="BRPJ01000074">
    <property type="protein sequence ID" value="GLB31573.1"/>
    <property type="molecule type" value="Genomic_DNA"/>
</dbReference>
<keyword evidence="5" id="KW-1185">Reference proteome</keyword>
<evidence type="ECO:0000256" key="1">
    <source>
        <dbReference type="SAM" id="Coils"/>
    </source>
</evidence>
<feature type="coiled-coil region" evidence="1">
    <location>
        <begin position="435"/>
        <end position="504"/>
    </location>
</feature>
<dbReference type="PROSITE" id="PS51736">
    <property type="entry name" value="RECOMBINASES_3"/>
    <property type="match status" value="1"/>
</dbReference>